<dbReference type="GO" id="GO:0009288">
    <property type="term" value="C:bacterial-type flagellum"/>
    <property type="evidence" value="ECO:0007669"/>
    <property type="project" value="UniProtKB-SubCell"/>
</dbReference>
<dbReference type="EMBL" id="FXTM01000019">
    <property type="protein sequence ID" value="SMO69093.1"/>
    <property type="molecule type" value="Genomic_DNA"/>
</dbReference>
<dbReference type="PANTHER" id="PTHR42792:SF2">
    <property type="entry name" value="FLAGELLIN"/>
    <property type="match status" value="1"/>
</dbReference>
<protein>
    <recommendedName>
        <fullName evidence="3">Flagellin</fullName>
    </recommendedName>
</protein>
<organism evidence="6 7">
    <name type="scientific">Balnearium lithotrophicum</name>
    <dbReference type="NCBI Taxonomy" id="223788"/>
    <lineage>
        <taxon>Bacteria</taxon>
        <taxon>Pseudomonadati</taxon>
        <taxon>Aquificota</taxon>
        <taxon>Aquificia</taxon>
        <taxon>Desulfurobacteriales</taxon>
        <taxon>Desulfurobacteriaceae</taxon>
        <taxon>Balnearium</taxon>
    </lineage>
</organism>
<gene>
    <name evidence="6" type="ORF">SAMN06269117_11940</name>
</gene>
<dbReference type="InterPro" id="IPR001029">
    <property type="entry name" value="Flagellin_N"/>
</dbReference>
<dbReference type="Pfam" id="PF00669">
    <property type="entry name" value="Flagellin_N"/>
    <property type="match status" value="1"/>
</dbReference>
<dbReference type="OrthoDB" id="9796789at2"/>
<proteinExistence type="inferred from homology"/>
<evidence type="ECO:0000256" key="3">
    <source>
        <dbReference type="RuleBase" id="RU362073"/>
    </source>
</evidence>
<dbReference type="PANTHER" id="PTHR42792">
    <property type="entry name" value="FLAGELLIN"/>
    <property type="match status" value="1"/>
</dbReference>
<evidence type="ECO:0000313" key="7">
    <source>
        <dbReference type="Proteomes" id="UP000317315"/>
    </source>
</evidence>
<evidence type="ECO:0000256" key="1">
    <source>
        <dbReference type="ARBA" id="ARBA00005709"/>
    </source>
</evidence>
<dbReference type="Pfam" id="PF00700">
    <property type="entry name" value="Flagellin_C"/>
    <property type="match status" value="1"/>
</dbReference>
<evidence type="ECO:0000259" key="4">
    <source>
        <dbReference type="Pfam" id="PF00669"/>
    </source>
</evidence>
<comment type="subcellular location">
    <subcellularLocation>
        <location evidence="3">Secreted</location>
    </subcellularLocation>
    <subcellularLocation>
        <location evidence="3">Bacterial flagellum</location>
    </subcellularLocation>
</comment>
<dbReference type="GO" id="GO:0005576">
    <property type="term" value="C:extracellular region"/>
    <property type="evidence" value="ECO:0007669"/>
    <property type="project" value="UniProtKB-SubCell"/>
</dbReference>
<dbReference type="InterPro" id="IPR001492">
    <property type="entry name" value="Flagellin"/>
</dbReference>
<keyword evidence="6" id="KW-0966">Cell projection</keyword>
<dbReference type="GO" id="GO:0005198">
    <property type="term" value="F:structural molecule activity"/>
    <property type="evidence" value="ECO:0007669"/>
    <property type="project" value="UniProtKB-UniRule"/>
</dbReference>
<name>A0A521DBM5_9BACT</name>
<feature type="domain" description="Flagellin C-terminal" evidence="5">
    <location>
        <begin position="421"/>
        <end position="506"/>
    </location>
</feature>
<keyword evidence="6" id="KW-0282">Flagellum</keyword>
<dbReference type="Proteomes" id="UP000317315">
    <property type="component" value="Unassembled WGS sequence"/>
</dbReference>
<dbReference type="Gene3D" id="3.30.70.2120">
    <property type="match status" value="1"/>
</dbReference>
<reference evidence="6 7" key="1">
    <citation type="submission" date="2017-05" db="EMBL/GenBank/DDBJ databases">
        <authorList>
            <person name="Varghese N."/>
            <person name="Submissions S."/>
        </authorList>
    </citation>
    <scope>NUCLEOTIDE SEQUENCE [LARGE SCALE GENOMIC DNA]</scope>
    <source>
        <strain evidence="6 7">DSM 16304</strain>
    </source>
</reference>
<comment type="function">
    <text evidence="3">Flagellin is the subunit protein which polymerizes to form the filaments of bacterial flagella.</text>
</comment>
<keyword evidence="2 3" id="KW-0975">Bacterial flagellum</keyword>
<dbReference type="RefSeq" id="WP_142935935.1">
    <property type="nucleotide sequence ID" value="NZ_FXTM01000019.1"/>
</dbReference>
<keyword evidence="6" id="KW-0969">Cilium</keyword>
<dbReference type="SUPFAM" id="SSF64518">
    <property type="entry name" value="Phase 1 flagellin"/>
    <property type="match status" value="1"/>
</dbReference>
<dbReference type="InterPro" id="IPR046358">
    <property type="entry name" value="Flagellin_C"/>
</dbReference>
<evidence type="ECO:0000313" key="6">
    <source>
        <dbReference type="EMBL" id="SMO69093.1"/>
    </source>
</evidence>
<feature type="domain" description="Flagellin N-terminal" evidence="4">
    <location>
        <begin position="5"/>
        <end position="142"/>
    </location>
</feature>
<evidence type="ECO:0000259" key="5">
    <source>
        <dbReference type="Pfam" id="PF00700"/>
    </source>
</evidence>
<keyword evidence="3" id="KW-0964">Secreted</keyword>
<dbReference type="AlphaFoldDB" id="A0A521DBM5"/>
<comment type="similarity">
    <text evidence="1 3">Belongs to the bacterial flagellin family.</text>
</comment>
<dbReference type="Gene3D" id="1.20.1330.10">
    <property type="entry name" value="f41 fragment of flagellin, N-terminal domain"/>
    <property type="match status" value="2"/>
</dbReference>
<dbReference type="PRINTS" id="PR00207">
    <property type="entry name" value="FLAGELLIN"/>
</dbReference>
<accession>A0A521DBM5</accession>
<keyword evidence="7" id="KW-1185">Reference proteome</keyword>
<evidence type="ECO:0000256" key="2">
    <source>
        <dbReference type="ARBA" id="ARBA00023143"/>
    </source>
</evidence>
<sequence>MALRINYNYQADFTHVNLLKTERNLNTALERLSTGYRINSAKDDAAGLFIADQLKLVANALDQGSRNAQDGISAAQIAESSLSQIYDKLVTMYTKAQQAAADTNDANARQALQKDIQKLVDAIDKIASTSEFNGLKLLDGTFQNKVIHFGPRADQTLSISIDSARAKDLGAYVVNGTGQSVAYQDTLANTLTNNPDYEFKTTETINIGGVTLTPTNNEITDAKRIADFVNNNETLKELGFQATAKNKSVADNTWQNIAVGSDDSVTFNFYVGPEESPDFSITYTGGSTITLDDLIQKINSEAAAKGLDLTAKAENNKLVLETNGETVAIEASVTAGGTAGNTSFNLGQFIQGGSSITVDDSNTKGTAIKVGDLTVLAPESYAYDFTGVSSALGLTSATGTALLNNLNSLDVTNNANAELAMKVIDTTIKKVDSMRSSLGSIQINLQAIVDNNNFAATQTREAESRIRNVDFAKEMAEFTRQQTLMQSGMAMLAQANQLPQLVLQLLR</sequence>